<dbReference type="GO" id="GO:0006826">
    <property type="term" value="P:iron ion transport"/>
    <property type="evidence" value="ECO:0007669"/>
    <property type="project" value="UniProtKB-KW"/>
</dbReference>
<dbReference type="Pfam" id="PF07715">
    <property type="entry name" value="Plug"/>
    <property type="match status" value="1"/>
</dbReference>
<name>A0A6C0U680_9GAMM</name>
<keyword evidence="16" id="KW-1185">Reference proteome</keyword>
<comment type="subcellular location">
    <subcellularLocation>
        <location evidence="1 11">Cell outer membrane</location>
        <topology evidence="1 11">Multi-pass membrane protein</topology>
    </subcellularLocation>
</comment>
<dbReference type="EMBL" id="CP048711">
    <property type="protein sequence ID" value="QIB64944.1"/>
    <property type="molecule type" value="Genomic_DNA"/>
</dbReference>
<evidence type="ECO:0000313" key="16">
    <source>
        <dbReference type="Proteomes" id="UP000477680"/>
    </source>
</evidence>
<keyword evidence="3 11" id="KW-1134">Transmembrane beta strand</keyword>
<dbReference type="PANTHER" id="PTHR32552:SF81">
    <property type="entry name" value="TONB-DEPENDENT OUTER MEMBRANE RECEPTOR"/>
    <property type="match status" value="1"/>
</dbReference>
<evidence type="ECO:0000256" key="6">
    <source>
        <dbReference type="ARBA" id="ARBA00023004"/>
    </source>
</evidence>
<dbReference type="PROSITE" id="PS52016">
    <property type="entry name" value="TONB_DEPENDENT_REC_3"/>
    <property type="match status" value="1"/>
</dbReference>
<keyword evidence="5 11" id="KW-0812">Transmembrane</keyword>
<dbReference type="InterPro" id="IPR012910">
    <property type="entry name" value="Plug_dom"/>
</dbReference>
<keyword evidence="6" id="KW-0408">Iron</keyword>
<proteinExistence type="inferred from homology"/>
<evidence type="ECO:0000256" key="3">
    <source>
        <dbReference type="ARBA" id="ARBA00022452"/>
    </source>
</evidence>
<gene>
    <name evidence="15" type="ORF">G3T16_05595</name>
</gene>
<evidence type="ECO:0000259" key="14">
    <source>
        <dbReference type="Pfam" id="PF07715"/>
    </source>
</evidence>
<dbReference type="AlphaFoldDB" id="A0A6C0U680"/>
<reference evidence="15 16" key="1">
    <citation type="submission" date="2020-02" db="EMBL/GenBank/DDBJ databases">
        <title>Genome sequencing for Kineobactrum sp. M2.</title>
        <authorList>
            <person name="Park S.-J."/>
        </authorList>
    </citation>
    <scope>NUCLEOTIDE SEQUENCE [LARGE SCALE GENOMIC DNA]</scope>
    <source>
        <strain evidence="15 16">M2</strain>
    </source>
</reference>
<evidence type="ECO:0000313" key="15">
    <source>
        <dbReference type="EMBL" id="QIB64944.1"/>
    </source>
</evidence>
<evidence type="ECO:0000256" key="8">
    <source>
        <dbReference type="ARBA" id="ARBA00023077"/>
    </source>
</evidence>
<keyword evidence="9 11" id="KW-0472">Membrane</keyword>
<dbReference type="Proteomes" id="UP000477680">
    <property type="component" value="Chromosome"/>
</dbReference>
<dbReference type="GO" id="GO:0009279">
    <property type="term" value="C:cell outer membrane"/>
    <property type="evidence" value="ECO:0007669"/>
    <property type="project" value="UniProtKB-SubCell"/>
</dbReference>
<organism evidence="15 16">
    <name type="scientific">Kineobactrum salinum</name>
    <dbReference type="NCBI Taxonomy" id="2708301"/>
    <lineage>
        <taxon>Bacteria</taxon>
        <taxon>Pseudomonadati</taxon>
        <taxon>Pseudomonadota</taxon>
        <taxon>Gammaproteobacteria</taxon>
        <taxon>Cellvibrionales</taxon>
        <taxon>Halieaceae</taxon>
        <taxon>Kineobactrum</taxon>
    </lineage>
</organism>
<dbReference type="InterPro" id="IPR039426">
    <property type="entry name" value="TonB-dep_rcpt-like"/>
</dbReference>
<evidence type="ECO:0000256" key="12">
    <source>
        <dbReference type="RuleBase" id="RU003357"/>
    </source>
</evidence>
<dbReference type="InterPro" id="IPR036942">
    <property type="entry name" value="Beta-barrel_TonB_sf"/>
</dbReference>
<evidence type="ECO:0000256" key="10">
    <source>
        <dbReference type="ARBA" id="ARBA00023237"/>
    </source>
</evidence>
<keyword evidence="8 12" id="KW-0798">TonB box</keyword>
<keyword evidence="15" id="KW-0675">Receptor</keyword>
<keyword evidence="10 11" id="KW-0998">Cell outer membrane</keyword>
<dbReference type="RefSeq" id="WP_163494193.1">
    <property type="nucleotide sequence ID" value="NZ_CP048711.1"/>
</dbReference>
<dbReference type="Gene3D" id="2.40.170.20">
    <property type="entry name" value="TonB-dependent receptor, beta-barrel domain"/>
    <property type="match status" value="1"/>
</dbReference>
<dbReference type="KEGG" id="kim:G3T16_05595"/>
<evidence type="ECO:0000259" key="13">
    <source>
        <dbReference type="Pfam" id="PF00593"/>
    </source>
</evidence>
<evidence type="ECO:0000256" key="7">
    <source>
        <dbReference type="ARBA" id="ARBA00023065"/>
    </source>
</evidence>
<evidence type="ECO:0000256" key="11">
    <source>
        <dbReference type="PROSITE-ProRule" id="PRU01360"/>
    </source>
</evidence>
<dbReference type="SUPFAM" id="SSF56935">
    <property type="entry name" value="Porins"/>
    <property type="match status" value="1"/>
</dbReference>
<evidence type="ECO:0000256" key="4">
    <source>
        <dbReference type="ARBA" id="ARBA00022496"/>
    </source>
</evidence>
<keyword evidence="4" id="KW-0410">Iron transport</keyword>
<evidence type="ECO:0000256" key="5">
    <source>
        <dbReference type="ARBA" id="ARBA00022692"/>
    </source>
</evidence>
<accession>A0A6C0U680</accession>
<feature type="domain" description="TonB-dependent receptor plug" evidence="14">
    <location>
        <begin position="26"/>
        <end position="133"/>
    </location>
</feature>
<dbReference type="Pfam" id="PF00593">
    <property type="entry name" value="TonB_dep_Rec_b-barrel"/>
    <property type="match status" value="1"/>
</dbReference>
<comment type="similarity">
    <text evidence="11 12">Belongs to the TonB-dependent receptor family.</text>
</comment>
<keyword evidence="2 11" id="KW-0813">Transport</keyword>
<keyword evidence="7" id="KW-0406">Ion transport</keyword>
<dbReference type="PANTHER" id="PTHR32552">
    <property type="entry name" value="FERRICHROME IRON RECEPTOR-RELATED"/>
    <property type="match status" value="1"/>
</dbReference>
<sequence>MTAVPASAAVLEEVTVTAQKREESMQDIGISVTAFSGDQMKALGIENAADLVVHTPGLNAVSPFGAGSNVAFTLRGVGLNDFSESNEAPVAVYVDGVYNATLAGIGFQLFDIERAEVLRGPQGTLYGRNSTGGLVHFITRKPTPEKEASVELTLSEYDQVRVEGNASGGLTDRLWARASILYNKHDGYIENTNPGVADAGETDNISGRVQFLYQQSDDLEFLFKVHAGESDQVGAAYKHTASMVGEDGFDSVEVPADVDIYGTCAGCDLTGYRDTTGDFYKTENNREPFVKLDTFGSSLNIDWTVGDFDITSITAYEDVEKQFGEDTDSGPAPFIEVTNPVDSEQWSQEFQIQKSAERSRWTAGMYYYMRDINSGTRTDLSRETFIGFPANNNTVTQDETDSWSLFGQYEYDITANTTIIAGLRYTDEEREFDMVVTDENGILPDPAFAFTEATAGGLTKHDTDNLTYRLEINHHFHDDLLVFASTAKGVKGAGFNIDLGIDPRTVEDIPFDEEELFSYELGFKWTLLNGAVRFNSSVFYYDYKDYQAFSFEGLSNVVSNKDASIYGLDAELVASPWEGWDFNIGLSLLDTEVEDINTGVSVIDRELAMAPEATFNALARYEWEAMNGVMSVQGDMQYVGEQYFDITNTTLGTEDSYSVGNLRASYLTASGKTQFSVWVKNVTDEEYRIYAIQVPGLGFSQSMIGQPRWAGVTISHNW</sequence>
<evidence type="ECO:0000256" key="9">
    <source>
        <dbReference type="ARBA" id="ARBA00023136"/>
    </source>
</evidence>
<dbReference type="InterPro" id="IPR000531">
    <property type="entry name" value="Beta-barrel_TonB"/>
</dbReference>
<feature type="domain" description="TonB-dependent receptor-like beta-barrel" evidence="13">
    <location>
        <begin position="281"/>
        <end position="682"/>
    </location>
</feature>
<evidence type="ECO:0000256" key="2">
    <source>
        <dbReference type="ARBA" id="ARBA00022448"/>
    </source>
</evidence>
<protein>
    <submittedName>
        <fullName evidence="15">TonB-dependent receptor</fullName>
    </submittedName>
</protein>
<evidence type="ECO:0000256" key="1">
    <source>
        <dbReference type="ARBA" id="ARBA00004571"/>
    </source>
</evidence>